<dbReference type="InterPro" id="IPR058674">
    <property type="entry name" value="DUF8054_N"/>
</dbReference>
<keyword evidence="6" id="KW-1185">Reference proteome</keyword>
<feature type="domain" description="DUF8054" evidence="3">
    <location>
        <begin position="6"/>
        <end position="86"/>
    </location>
</feature>
<name>A0A419WIG1_9EURY</name>
<keyword evidence="2" id="KW-0472">Membrane</keyword>
<feature type="transmembrane region" description="Helical" evidence="2">
    <location>
        <begin position="20"/>
        <end position="40"/>
    </location>
</feature>
<feature type="transmembrane region" description="Helical" evidence="2">
    <location>
        <begin position="46"/>
        <end position="64"/>
    </location>
</feature>
<accession>A0A419WIG1</accession>
<dbReference type="Pfam" id="PF26236">
    <property type="entry name" value="DUF8054_N"/>
    <property type="match status" value="1"/>
</dbReference>
<dbReference type="EMBL" id="RAPO01000002">
    <property type="protein sequence ID" value="RKD95251.1"/>
    <property type="molecule type" value="Genomic_DNA"/>
</dbReference>
<organism evidence="5 6">
    <name type="scientific">Halopiger aswanensis</name>
    <dbReference type="NCBI Taxonomy" id="148449"/>
    <lineage>
        <taxon>Archaea</taxon>
        <taxon>Methanobacteriati</taxon>
        <taxon>Methanobacteriota</taxon>
        <taxon>Stenosarchaea group</taxon>
        <taxon>Halobacteria</taxon>
        <taxon>Halobacteriales</taxon>
        <taxon>Natrialbaceae</taxon>
        <taxon>Halopiger</taxon>
    </lineage>
</organism>
<evidence type="ECO:0000313" key="5">
    <source>
        <dbReference type="EMBL" id="RKD95251.1"/>
    </source>
</evidence>
<reference evidence="5 6" key="1">
    <citation type="submission" date="2018-09" db="EMBL/GenBank/DDBJ databases">
        <title>Genomic Encyclopedia of Archaeal and Bacterial Type Strains, Phase II (KMG-II): from individual species to whole genera.</title>
        <authorList>
            <person name="Goeker M."/>
        </authorList>
    </citation>
    <scope>NUCLEOTIDE SEQUENCE [LARGE SCALE GENOMIC DNA]</scope>
    <source>
        <strain evidence="5 6">DSM 13151</strain>
    </source>
</reference>
<sequence>MIGRTIERLRRPAYTGANRCLPCTVLNVVLVAAVAIGLVIVDRPVVATGAVLVGAAAIWLRGYAVPYTPRVGPRLAARLPGDPFGHRNSATPQPTSGLADGTDAETTQPTGDEVVTALLEAGVVVPIPAADDGDDTDADVAPELTLADSFREDWRAEMDRLRDRDLEALAAIAADLTGPSVTTRTSRKFRTEAVVLEGDEATGGVASLTRPIAVAELAAARALESWIDDPAIRLAAGRPLRSLLASCPRCERDLTITQSSCCGEVTPIGETPPEKLVCPDCDVRYFTYS</sequence>
<evidence type="ECO:0000256" key="2">
    <source>
        <dbReference type="SAM" id="Phobius"/>
    </source>
</evidence>
<evidence type="ECO:0000259" key="4">
    <source>
        <dbReference type="Pfam" id="PF26238"/>
    </source>
</evidence>
<evidence type="ECO:0000256" key="1">
    <source>
        <dbReference type="SAM" id="MobiDB-lite"/>
    </source>
</evidence>
<dbReference type="Proteomes" id="UP000283805">
    <property type="component" value="Unassembled WGS sequence"/>
</dbReference>
<dbReference type="Pfam" id="PF26238">
    <property type="entry name" value="DUF8054_M"/>
    <property type="match status" value="1"/>
</dbReference>
<evidence type="ECO:0000313" key="6">
    <source>
        <dbReference type="Proteomes" id="UP000283805"/>
    </source>
</evidence>
<evidence type="ECO:0000259" key="3">
    <source>
        <dbReference type="Pfam" id="PF26236"/>
    </source>
</evidence>
<dbReference type="InterPro" id="IPR058775">
    <property type="entry name" value="DUF8054_M"/>
</dbReference>
<protein>
    <submittedName>
        <fullName evidence="5">Uncharacterized protein</fullName>
    </submittedName>
</protein>
<keyword evidence="2" id="KW-0812">Transmembrane</keyword>
<comment type="caution">
    <text evidence="5">The sequence shown here is derived from an EMBL/GenBank/DDBJ whole genome shotgun (WGS) entry which is preliminary data.</text>
</comment>
<dbReference type="AlphaFoldDB" id="A0A419WIG1"/>
<feature type="domain" description="DUF8054" evidence="4">
    <location>
        <begin position="114"/>
        <end position="241"/>
    </location>
</feature>
<proteinExistence type="predicted"/>
<gene>
    <name evidence="5" type="ORF">ATJ93_2103</name>
</gene>
<feature type="region of interest" description="Disordered" evidence="1">
    <location>
        <begin position="78"/>
        <end position="109"/>
    </location>
</feature>
<dbReference type="RefSeq" id="WP_342768858.1">
    <property type="nucleotide sequence ID" value="NZ_RAPO01000002.1"/>
</dbReference>
<keyword evidence="2" id="KW-1133">Transmembrane helix</keyword>